<dbReference type="PANTHER" id="PTHR10953">
    <property type="entry name" value="UBIQUITIN-ACTIVATING ENZYME E1"/>
    <property type="match status" value="1"/>
</dbReference>
<dbReference type="GO" id="GO:0005737">
    <property type="term" value="C:cytoplasm"/>
    <property type="evidence" value="ECO:0007669"/>
    <property type="project" value="TreeGrafter"/>
</dbReference>
<dbReference type="STRING" id="133412.A0A1R1Y577"/>
<keyword evidence="6" id="KW-0862">Zinc</keyword>
<keyword evidence="10" id="KW-0472">Membrane</keyword>
<feature type="active site" description="Glycyl thioester intermediate" evidence="8">
    <location>
        <position position="186"/>
    </location>
</feature>
<gene>
    <name evidence="12" type="ORF">AYI70_g3098</name>
</gene>
<keyword evidence="10" id="KW-1133">Transmembrane helix</keyword>
<dbReference type="GO" id="GO:0005524">
    <property type="term" value="F:ATP binding"/>
    <property type="evidence" value="ECO:0007669"/>
    <property type="project" value="UniProtKB-KW"/>
</dbReference>
<dbReference type="GO" id="GO:0019948">
    <property type="term" value="F:SUMO activating enzyme activity"/>
    <property type="evidence" value="ECO:0007669"/>
    <property type="project" value="TreeGrafter"/>
</dbReference>
<feature type="transmembrane region" description="Helical" evidence="10">
    <location>
        <begin position="488"/>
        <end position="514"/>
    </location>
</feature>
<dbReference type="AlphaFoldDB" id="A0A1R1Y577"/>
<dbReference type="SUPFAM" id="SSF69572">
    <property type="entry name" value="Activating enzymes of the ubiquitin-like proteins"/>
    <property type="match status" value="2"/>
</dbReference>
<feature type="region of interest" description="Disordered" evidence="9">
    <location>
        <begin position="863"/>
        <end position="971"/>
    </location>
</feature>
<evidence type="ECO:0000313" key="12">
    <source>
        <dbReference type="EMBL" id="OMJ22063.1"/>
    </source>
</evidence>
<dbReference type="PROSITE" id="PS00865">
    <property type="entry name" value="UBIQUITIN_ACTIVAT_2"/>
    <property type="match status" value="2"/>
</dbReference>
<sequence>MVMPIPNINVLQIGSGGVGCEILKNLASSGFNKITIIDLDTIELSNLNRQFLFKSSDIGKPKATAAAASVNKMCPNATITPIQDNIKNLTYNYQWFSKFDIVINALDNLGTISPPPPHFSSLATTYPNRSFTYSSSLHPLFNTNRRKKAQTGTAGYTGQTTVIKRGYTECFECQPKPLEQKVYPVCTIRNTPSTLVHCVVWAKDYLFVQLFGNDSLKESDSMLQDPQIDEEEQLKMAKESQSLKNIMSNINSPDFPKLVFNSMFGNNIAELLKLDDMWKNRPKPTPIFFDQLASSQINPDVYSDINDNKLLSTDSIFHIWVSSLDKLKSRYLNDKDIGLQFDKDDEDALRFVGSSANLRASVFGIKSQSLFQIKAIAGNIIPAIATTNAIIAGLAVIQASKIASNDLSSCKTGYTECFECQPKPLEQKVYPVCTIRNTPSTLVHCVVWAKDYLFVQLFGNDSLKESDSMLQDPQSNLPLPSPFSLLHIFFYTSFLFLSFFLIHLIPLLPLPLLVDEEEQLKMAKESQSLKNIMSNINSPDFPKLVFDSMFGNNIAELLKLDDMWKNRPKPTPIFFDQLASSQINPDVYSDINDNKLLSTDSIFHIWVSSLDKLKSRYLNDKDIGLQFDKDDEDALRFVGSSANLRASVFGIKSQSLFQIKAIAGNIIPAIATTNAIIAGLAVIQASKIASNDLSSCKTIYYAYGGRRPQFLYKEPLLPPNPNCSICQSNYYKINVNFNSTTIQQIADCVTEYLSDNLDISKNLPLNGTDSITQDISDDDIDDVEFSIIEGSRILYDFDFDDNADKTLAELNIQSNNLITIVFDPHHYTTLVLCPTPSESEISSVKLDMLSSGHFFYPYKTRKPRQKLTEKDQLHPVTNGKNASQQPEPATDNKLPPNSSSHTNNSVIILDGDDDHGDGNVPTGSAISNGGSNDISHSAETGNQHVHELVDDDSDASTEELDSHKPKRQRLN</sequence>
<evidence type="ECO:0000256" key="4">
    <source>
        <dbReference type="ARBA" id="ARBA00022741"/>
    </source>
</evidence>
<dbReference type="GO" id="GO:0046872">
    <property type="term" value="F:metal ion binding"/>
    <property type="evidence" value="ECO:0007669"/>
    <property type="project" value="UniProtKB-KW"/>
</dbReference>
<dbReference type="GO" id="GO:0016925">
    <property type="term" value="P:protein sumoylation"/>
    <property type="evidence" value="ECO:0007669"/>
    <property type="project" value="UniProtKB-UniPathway"/>
</dbReference>
<evidence type="ECO:0000256" key="8">
    <source>
        <dbReference type="PROSITE-ProRule" id="PRU10132"/>
    </source>
</evidence>
<feature type="compositionally biased region" description="Polar residues" evidence="9">
    <location>
        <begin position="878"/>
        <end position="887"/>
    </location>
</feature>
<feature type="active site" description="Glycyl thioester intermediate" evidence="8">
    <location>
        <position position="433"/>
    </location>
</feature>
<dbReference type="InterPro" id="IPR000594">
    <property type="entry name" value="ThiF_NAD_FAD-bd"/>
</dbReference>
<name>A0A1R1Y577_9FUNG</name>
<keyword evidence="10" id="KW-0812">Transmembrane</keyword>
<protein>
    <submittedName>
        <fullName evidence="12">Ubiquitin-activating enzyme E1-like</fullName>
    </submittedName>
</protein>
<dbReference type="GO" id="GO:0031510">
    <property type="term" value="C:SUMO activating enzyme complex"/>
    <property type="evidence" value="ECO:0007669"/>
    <property type="project" value="TreeGrafter"/>
</dbReference>
<evidence type="ECO:0000313" key="13">
    <source>
        <dbReference type="Proteomes" id="UP000187283"/>
    </source>
</evidence>
<dbReference type="Proteomes" id="UP000187283">
    <property type="component" value="Unassembled WGS sequence"/>
</dbReference>
<dbReference type="Gene3D" id="3.10.290.20">
    <property type="entry name" value="Ubiquitin-like 2 activating enzyme e1b. Chain: B, domain 3"/>
    <property type="match status" value="1"/>
</dbReference>
<dbReference type="FunFam" id="3.50.50.80:FF:000002">
    <property type="entry name" value="SUMO-activating enzyme subunit 2"/>
    <property type="match status" value="1"/>
</dbReference>
<evidence type="ECO:0000256" key="1">
    <source>
        <dbReference type="ARBA" id="ARBA00004718"/>
    </source>
</evidence>
<evidence type="ECO:0000256" key="9">
    <source>
        <dbReference type="SAM" id="MobiDB-lite"/>
    </source>
</evidence>
<comment type="similarity">
    <text evidence="2">Belongs to the ubiquitin-activating E1 family.</text>
</comment>
<organism evidence="12 13">
    <name type="scientific">Smittium culicis</name>
    <dbReference type="NCBI Taxonomy" id="133412"/>
    <lineage>
        <taxon>Eukaryota</taxon>
        <taxon>Fungi</taxon>
        <taxon>Fungi incertae sedis</taxon>
        <taxon>Zoopagomycota</taxon>
        <taxon>Kickxellomycotina</taxon>
        <taxon>Harpellomycetes</taxon>
        <taxon>Harpellales</taxon>
        <taxon>Legeriomycetaceae</taxon>
        <taxon>Smittium</taxon>
    </lineage>
</organism>
<dbReference type="UniPathway" id="UPA00886"/>
<evidence type="ECO:0000256" key="2">
    <source>
        <dbReference type="ARBA" id="ARBA00005673"/>
    </source>
</evidence>
<proteinExistence type="inferred from homology"/>
<reference evidence="12 13" key="1">
    <citation type="submission" date="2017-01" db="EMBL/GenBank/DDBJ databases">
        <authorList>
            <person name="Mah S.A."/>
            <person name="Swanson W.J."/>
            <person name="Moy G.W."/>
            <person name="Vacquier V.D."/>
        </authorList>
    </citation>
    <scope>NUCLEOTIDE SEQUENCE [LARGE SCALE GENOMIC DNA]</scope>
    <source>
        <strain evidence="12 13">GSMNP</strain>
    </source>
</reference>
<dbReference type="Gene3D" id="3.50.50.80">
    <property type="entry name" value="Ubiquitin-activating enzyme E1, inactive adenylation domain, subdomain 1"/>
    <property type="match status" value="1"/>
</dbReference>
<accession>A0A1R1Y577</accession>
<feature type="compositionally biased region" description="Acidic residues" evidence="9">
    <location>
        <begin position="949"/>
        <end position="959"/>
    </location>
</feature>
<evidence type="ECO:0000256" key="5">
    <source>
        <dbReference type="ARBA" id="ARBA00022786"/>
    </source>
</evidence>
<feature type="compositionally biased region" description="Polar residues" evidence="9">
    <location>
        <begin position="895"/>
        <end position="906"/>
    </location>
</feature>
<comment type="caution">
    <text evidence="12">The sequence shown here is derived from an EMBL/GenBank/DDBJ whole genome shotgun (WGS) entry which is preliminary data.</text>
</comment>
<feature type="compositionally biased region" description="Polar residues" evidence="9">
    <location>
        <begin position="921"/>
        <end position="943"/>
    </location>
</feature>
<dbReference type="InterPro" id="IPR035985">
    <property type="entry name" value="Ubiquitin-activating_enz"/>
</dbReference>
<keyword evidence="3" id="KW-0479">Metal-binding</keyword>
<dbReference type="EMBL" id="LSSN01000849">
    <property type="protein sequence ID" value="OMJ22063.1"/>
    <property type="molecule type" value="Genomic_DNA"/>
</dbReference>
<keyword evidence="5" id="KW-0833">Ubl conjugation pathway</keyword>
<evidence type="ECO:0000256" key="3">
    <source>
        <dbReference type="ARBA" id="ARBA00022723"/>
    </source>
</evidence>
<comment type="pathway">
    <text evidence="1">Protein modification; protein sumoylation.</text>
</comment>
<evidence type="ECO:0000256" key="6">
    <source>
        <dbReference type="ARBA" id="ARBA00022833"/>
    </source>
</evidence>
<keyword evidence="13" id="KW-1185">Reference proteome</keyword>
<keyword evidence="7" id="KW-0067">ATP-binding</keyword>
<evidence type="ECO:0000256" key="7">
    <source>
        <dbReference type="ARBA" id="ARBA00022840"/>
    </source>
</evidence>
<feature type="domain" description="THIF-type NAD/FAD binding fold" evidence="11">
    <location>
        <begin position="7"/>
        <end position="406"/>
    </location>
</feature>
<dbReference type="PANTHER" id="PTHR10953:SF5">
    <property type="entry name" value="SUMO-ACTIVATING ENZYME SUBUNIT 2"/>
    <property type="match status" value="1"/>
</dbReference>
<keyword evidence="4" id="KW-0547">Nucleotide-binding</keyword>
<evidence type="ECO:0000256" key="10">
    <source>
        <dbReference type="SAM" id="Phobius"/>
    </source>
</evidence>
<dbReference type="InterPro" id="IPR033127">
    <property type="entry name" value="UBQ-activ_enz_E1_Cys_AS"/>
</dbReference>
<dbReference type="InterPro" id="IPR042449">
    <property type="entry name" value="Ub-E1_IAD_1"/>
</dbReference>
<evidence type="ECO:0000259" key="11">
    <source>
        <dbReference type="Pfam" id="PF00899"/>
    </source>
</evidence>
<dbReference type="Gene3D" id="1.10.10.520">
    <property type="entry name" value="Ubiquitin activating enzymes (Uba3). Chain: B, domain 2"/>
    <property type="match status" value="2"/>
</dbReference>
<dbReference type="Pfam" id="PF00899">
    <property type="entry name" value="ThiF"/>
    <property type="match status" value="1"/>
</dbReference>
<dbReference type="InterPro" id="IPR045886">
    <property type="entry name" value="ThiF/MoeB/HesA"/>
</dbReference>
<dbReference type="InterPro" id="IPR023318">
    <property type="entry name" value="Ub_act_enz_dom_a_sf"/>
</dbReference>
<dbReference type="OrthoDB" id="10255449at2759"/>